<dbReference type="Pfam" id="PF21274">
    <property type="entry name" value="Rng_hyd_C"/>
    <property type="match status" value="1"/>
</dbReference>
<feature type="region of interest" description="Disordered" evidence="1">
    <location>
        <begin position="1"/>
        <end position="54"/>
    </location>
</feature>
<dbReference type="Gene3D" id="3.40.30.120">
    <property type="match status" value="1"/>
</dbReference>
<organism evidence="2 3">
    <name type="scientific">Streptomyces chryseus</name>
    <dbReference type="NCBI Taxonomy" id="68186"/>
    <lineage>
        <taxon>Bacteria</taxon>
        <taxon>Bacillati</taxon>
        <taxon>Actinomycetota</taxon>
        <taxon>Actinomycetes</taxon>
        <taxon>Kitasatosporales</taxon>
        <taxon>Streptomycetaceae</taxon>
        <taxon>Streptomyces</taxon>
    </lineage>
</organism>
<evidence type="ECO:0000313" key="3">
    <source>
        <dbReference type="Proteomes" id="UP000599437"/>
    </source>
</evidence>
<reference evidence="3" key="1">
    <citation type="journal article" date="2019" name="Int. J. Syst. Evol. Microbiol.">
        <title>The Global Catalogue of Microorganisms (GCM) 10K type strain sequencing project: providing services to taxonomists for standard genome sequencing and annotation.</title>
        <authorList>
            <consortium name="The Broad Institute Genomics Platform"/>
            <consortium name="The Broad Institute Genome Sequencing Center for Infectious Disease"/>
            <person name="Wu L."/>
            <person name="Ma J."/>
        </authorList>
    </citation>
    <scope>NUCLEOTIDE SEQUENCE [LARGE SCALE GENOMIC DNA]</scope>
    <source>
        <strain evidence="3">JCM 4737</strain>
    </source>
</reference>
<feature type="compositionally biased region" description="Basic and acidic residues" evidence="1">
    <location>
        <begin position="45"/>
        <end position="54"/>
    </location>
</feature>
<evidence type="ECO:0000313" key="2">
    <source>
        <dbReference type="EMBL" id="GHB30042.1"/>
    </source>
</evidence>
<evidence type="ECO:0000256" key="1">
    <source>
        <dbReference type="SAM" id="MobiDB-lite"/>
    </source>
</evidence>
<gene>
    <name evidence="2" type="ORF">GCM10010346_61850</name>
</gene>
<dbReference type="EMBL" id="BMVO01000036">
    <property type="protein sequence ID" value="GHB30042.1"/>
    <property type="molecule type" value="Genomic_DNA"/>
</dbReference>
<name>A0ABQ3EGF1_9ACTN</name>
<feature type="compositionally biased region" description="Low complexity" evidence="1">
    <location>
        <begin position="16"/>
        <end position="28"/>
    </location>
</feature>
<accession>A0ABQ3EGF1</accession>
<keyword evidence="3" id="KW-1185">Reference proteome</keyword>
<proteinExistence type="predicted"/>
<sequence>MQLAPPPYYQSHQRPETPNHSTSPTTTPADYRDAVGSSPGAGEPPDNRRLPKRNVLDPELMSRQDRAQCLMHGTTTEGALLVRPDGFVAWRIPAAEPDPGTLLCDIVTALLRRP</sequence>
<comment type="caution">
    <text evidence="2">The sequence shown here is derived from an EMBL/GenBank/DDBJ whole genome shotgun (WGS) entry which is preliminary data.</text>
</comment>
<protein>
    <submittedName>
        <fullName evidence="2">Uncharacterized protein</fullName>
    </submittedName>
</protein>
<dbReference type="Proteomes" id="UP000599437">
    <property type="component" value="Unassembled WGS sequence"/>
</dbReference>